<evidence type="ECO:0000313" key="2">
    <source>
        <dbReference type="EMBL" id="BAO28219.1"/>
    </source>
</evidence>
<gene>
    <name evidence="2" type="ORF">SUTH_00405</name>
</gene>
<proteinExistence type="predicted"/>
<feature type="compositionally biased region" description="Gly residues" evidence="1">
    <location>
        <begin position="79"/>
        <end position="93"/>
    </location>
</feature>
<reference evidence="2 3" key="1">
    <citation type="journal article" date="2014" name="Syst. Appl. Microbiol.">
        <title>Complete genomes of freshwater sulfur oxidizers Sulfuricella denitrificans skB26 and Sulfuritalea hydrogenivorans sk43H: genetic insights into the sulfur oxidation pathway of betaproteobacteria.</title>
        <authorList>
            <person name="Watanabe T."/>
            <person name="Kojima H."/>
            <person name="Fukui M."/>
        </authorList>
    </citation>
    <scope>NUCLEOTIDE SEQUENCE [LARGE SCALE GENOMIC DNA]</scope>
    <source>
        <strain evidence="2">DSM22779</strain>
    </source>
</reference>
<dbReference type="STRING" id="1223802.SUTH_00405"/>
<feature type="compositionally biased region" description="Basic and acidic residues" evidence="1">
    <location>
        <begin position="49"/>
        <end position="72"/>
    </location>
</feature>
<dbReference type="EMBL" id="AP012547">
    <property type="protein sequence ID" value="BAO28219.1"/>
    <property type="molecule type" value="Genomic_DNA"/>
</dbReference>
<dbReference type="KEGG" id="shd:SUTH_00405"/>
<evidence type="ECO:0000313" key="3">
    <source>
        <dbReference type="Proteomes" id="UP000031637"/>
    </source>
</evidence>
<organism evidence="2 3">
    <name type="scientific">Sulfuritalea hydrogenivorans sk43H</name>
    <dbReference type="NCBI Taxonomy" id="1223802"/>
    <lineage>
        <taxon>Bacteria</taxon>
        <taxon>Pseudomonadati</taxon>
        <taxon>Pseudomonadota</taxon>
        <taxon>Betaproteobacteria</taxon>
        <taxon>Nitrosomonadales</taxon>
        <taxon>Sterolibacteriaceae</taxon>
        <taxon>Sulfuritalea</taxon>
    </lineage>
</organism>
<accession>W0SAG5</accession>
<evidence type="ECO:0000256" key="1">
    <source>
        <dbReference type="SAM" id="MobiDB-lite"/>
    </source>
</evidence>
<sequence>MSLQAFAQPATAPANPVQRELIYCADQMSHEERAAYRAKMQATRSVAEKEALRTAHRRDMQERARAAGREGQCEPLGPRGPGFGAGQGRGPAK</sequence>
<name>W0SAG5_9PROT</name>
<keyword evidence="3" id="KW-1185">Reference proteome</keyword>
<dbReference type="AlphaFoldDB" id="W0SAG5"/>
<feature type="region of interest" description="Disordered" evidence="1">
    <location>
        <begin position="49"/>
        <end position="93"/>
    </location>
</feature>
<protein>
    <submittedName>
        <fullName evidence="2">Uncharacterized protein</fullName>
    </submittedName>
</protein>
<dbReference type="Proteomes" id="UP000031637">
    <property type="component" value="Chromosome"/>
</dbReference>
<dbReference type="HOGENOM" id="CLU_2398503_0_0_4"/>